<evidence type="ECO:0000313" key="2">
    <source>
        <dbReference type="EMBL" id="CDM66018.1"/>
    </source>
</evidence>
<feature type="signal peptide" evidence="1">
    <location>
        <begin position="1"/>
        <end position="26"/>
    </location>
</feature>
<accession>A0A0B6WXN0</accession>
<organism evidence="2 3">
    <name type="scientific">Pyrinomonas methylaliphatogenes</name>
    <dbReference type="NCBI Taxonomy" id="454194"/>
    <lineage>
        <taxon>Bacteria</taxon>
        <taxon>Pseudomonadati</taxon>
        <taxon>Acidobacteriota</taxon>
        <taxon>Blastocatellia</taxon>
        <taxon>Blastocatellales</taxon>
        <taxon>Pyrinomonadaceae</taxon>
        <taxon>Pyrinomonas</taxon>
    </lineage>
</organism>
<dbReference type="AlphaFoldDB" id="A0A0B6WXN0"/>
<dbReference type="Proteomes" id="UP000031518">
    <property type="component" value="Unassembled WGS sequence"/>
</dbReference>
<proteinExistence type="predicted"/>
<evidence type="ECO:0000313" key="3">
    <source>
        <dbReference type="Proteomes" id="UP000031518"/>
    </source>
</evidence>
<reference evidence="2 3" key="1">
    <citation type="submission" date="2013-12" db="EMBL/GenBank/DDBJ databases">
        <authorList>
            <person name="Stott M."/>
        </authorList>
    </citation>
    <scope>NUCLEOTIDE SEQUENCE [LARGE SCALE GENOMIC DNA]</scope>
    <source>
        <strain evidence="2 3">K22</strain>
    </source>
</reference>
<protein>
    <recommendedName>
        <fullName evidence="4">SmpA / OmlA family</fullName>
    </recommendedName>
</protein>
<evidence type="ECO:0008006" key="4">
    <source>
        <dbReference type="Google" id="ProtNLM"/>
    </source>
</evidence>
<sequence length="164" mass="18312" precursor="true">MFRLRELIVAGCLVPALFGFPVTARAQSQAQSQNAVSGERQTDEPVLREYRGIKIGMTLDEVHQKLGDPKEKSDRLDIYTFSDSETAQIYYDESKKVMAIAVIYTGRDNNAPTAKAVLGTDVQPRPDGSAYLMIRYPKAGYWVSYSRTAGEEPIVTVTMQRMVP</sequence>
<dbReference type="RefSeq" id="WP_162199836.1">
    <property type="nucleotide sequence ID" value="NZ_CBXV010000007.1"/>
</dbReference>
<dbReference type="EMBL" id="CBXV010000007">
    <property type="protein sequence ID" value="CDM66018.1"/>
    <property type="molecule type" value="Genomic_DNA"/>
</dbReference>
<name>A0A0B6WXN0_9BACT</name>
<keyword evidence="1" id="KW-0732">Signal</keyword>
<keyword evidence="3" id="KW-1185">Reference proteome</keyword>
<gene>
    <name evidence="2" type="ORF">PYK22_02027</name>
</gene>
<feature type="chain" id="PRO_5002123046" description="SmpA / OmlA family" evidence="1">
    <location>
        <begin position="27"/>
        <end position="164"/>
    </location>
</feature>
<reference evidence="2 3" key="2">
    <citation type="submission" date="2015-01" db="EMBL/GenBank/DDBJ databases">
        <title>Complete genome sequence of Pyrinomonas methylaliphatogenes type strain K22T.</title>
        <authorList>
            <person name="Lee K.C.Y."/>
            <person name="Power J.F."/>
            <person name="Dunfield P.F."/>
            <person name="Morgan X.C."/>
            <person name="Huttenhower C."/>
            <person name="Stott M.B."/>
        </authorList>
    </citation>
    <scope>NUCLEOTIDE SEQUENCE [LARGE SCALE GENOMIC DNA]</scope>
    <source>
        <strain evidence="2 3">K22</strain>
    </source>
</reference>
<evidence type="ECO:0000256" key="1">
    <source>
        <dbReference type="SAM" id="SignalP"/>
    </source>
</evidence>